<dbReference type="Pfam" id="PF00149">
    <property type="entry name" value="Metallophos"/>
    <property type="match status" value="1"/>
</dbReference>
<accession>A0A9P5ZBK7</accession>
<dbReference type="InterPro" id="IPR004843">
    <property type="entry name" value="Calcineurin-like_PHP"/>
</dbReference>
<dbReference type="PANTHER" id="PTHR42850">
    <property type="entry name" value="METALLOPHOSPHOESTERASE"/>
    <property type="match status" value="1"/>
</dbReference>
<dbReference type="PANTHER" id="PTHR42850:SF4">
    <property type="entry name" value="ZINC-DEPENDENT ENDOPOLYPHOSPHATASE"/>
    <property type="match status" value="1"/>
</dbReference>
<dbReference type="EMBL" id="MU155137">
    <property type="protein sequence ID" value="KAF9485202.1"/>
    <property type="molecule type" value="Genomic_DNA"/>
</dbReference>
<comment type="caution">
    <text evidence="4">The sequence shown here is derived from an EMBL/GenBank/DDBJ whole genome shotgun (WGS) entry which is preliminary data.</text>
</comment>
<feature type="domain" description="Calcineurin-like phosphoesterase" evidence="3">
    <location>
        <begin position="79"/>
        <end position="220"/>
    </location>
</feature>
<dbReference type="GO" id="GO:0000298">
    <property type="term" value="F:endopolyphosphatase activity"/>
    <property type="evidence" value="ECO:0007669"/>
    <property type="project" value="TreeGrafter"/>
</dbReference>
<name>A0A9P5ZBK7_9AGAR</name>
<evidence type="ECO:0000256" key="2">
    <source>
        <dbReference type="SAM" id="Phobius"/>
    </source>
</evidence>
<proteinExistence type="predicted"/>
<gene>
    <name evidence="4" type="ORF">BDN70DRAFT_871599</name>
</gene>
<dbReference type="Proteomes" id="UP000807469">
    <property type="component" value="Unassembled WGS sequence"/>
</dbReference>
<evidence type="ECO:0000313" key="4">
    <source>
        <dbReference type="EMBL" id="KAF9485202.1"/>
    </source>
</evidence>
<evidence type="ECO:0000259" key="3">
    <source>
        <dbReference type="Pfam" id="PF00149"/>
    </source>
</evidence>
<organism evidence="4 5">
    <name type="scientific">Pholiota conissans</name>
    <dbReference type="NCBI Taxonomy" id="109636"/>
    <lineage>
        <taxon>Eukaryota</taxon>
        <taxon>Fungi</taxon>
        <taxon>Dikarya</taxon>
        <taxon>Basidiomycota</taxon>
        <taxon>Agaricomycotina</taxon>
        <taxon>Agaricomycetes</taxon>
        <taxon>Agaricomycetidae</taxon>
        <taxon>Agaricales</taxon>
        <taxon>Agaricineae</taxon>
        <taxon>Strophariaceae</taxon>
        <taxon>Pholiota</taxon>
    </lineage>
</organism>
<feature type="transmembrane region" description="Helical" evidence="2">
    <location>
        <begin position="9"/>
        <end position="28"/>
    </location>
</feature>
<dbReference type="AlphaFoldDB" id="A0A9P5ZBK7"/>
<protein>
    <submittedName>
        <fullName evidence="4">Metallo-dependent phosphatase</fullName>
    </submittedName>
</protein>
<evidence type="ECO:0000313" key="5">
    <source>
        <dbReference type="Proteomes" id="UP000807469"/>
    </source>
</evidence>
<evidence type="ECO:0000256" key="1">
    <source>
        <dbReference type="SAM" id="MobiDB-lite"/>
    </source>
</evidence>
<dbReference type="InterPro" id="IPR029052">
    <property type="entry name" value="Metallo-depent_PP-like"/>
</dbReference>
<reference evidence="4" key="1">
    <citation type="submission" date="2020-11" db="EMBL/GenBank/DDBJ databases">
        <authorList>
            <consortium name="DOE Joint Genome Institute"/>
            <person name="Ahrendt S."/>
            <person name="Riley R."/>
            <person name="Andreopoulos W."/>
            <person name="Labutti K."/>
            <person name="Pangilinan J."/>
            <person name="Ruiz-Duenas F.J."/>
            <person name="Barrasa J.M."/>
            <person name="Sanchez-Garcia M."/>
            <person name="Camarero S."/>
            <person name="Miyauchi S."/>
            <person name="Serrano A."/>
            <person name="Linde D."/>
            <person name="Babiker R."/>
            <person name="Drula E."/>
            <person name="Ayuso-Fernandez I."/>
            <person name="Pacheco R."/>
            <person name="Padilla G."/>
            <person name="Ferreira P."/>
            <person name="Barriuso J."/>
            <person name="Kellner H."/>
            <person name="Castanera R."/>
            <person name="Alfaro M."/>
            <person name="Ramirez L."/>
            <person name="Pisabarro A.G."/>
            <person name="Kuo A."/>
            <person name="Tritt A."/>
            <person name="Lipzen A."/>
            <person name="He G."/>
            <person name="Yan M."/>
            <person name="Ng V."/>
            <person name="Cullen D."/>
            <person name="Martin F."/>
            <person name="Rosso M.-N."/>
            <person name="Henrissat B."/>
            <person name="Hibbett D."/>
            <person name="Martinez A.T."/>
            <person name="Grigoriev I.V."/>
        </authorList>
    </citation>
    <scope>NUCLEOTIDE SEQUENCE</scope>
    <source>
        <strain evidence="4">CIRM-BRFM 674</strain>
    </source>
</reference>
<dbReference type="GO" id="GO:0016791">
    <property type="term" value="F:phosphatase activity"/>
    <property type="evidence" value="ECO:0007669"/>
    <property type="project" value="TreeGrafter"/>
</dbReference>
<keyword evidence="5" id="KW-1185">Reference proteome</keyword>
<dbReference type="GO" id="GO:0006798">
    <property type="term" value="P:polyphosphate catabolic process"/>
    <property type="evidence" value="ECO:0007669"/>
    <property type="project" value="TreeGrafter"/>
</dbReference>
<keyword evidence="2" id="KW-0472">Membrane</keyword>
<dbReference type="SUPFAM" id="SSF56300">
    <property type="entry name" value="Metallo-dependent phosphatases"/>
    <property type="match status" value="1"/>
</dbReference>
<dbReference type="InterPro" id="IPR050126">
    <property type="entry name" value="Ap4A_hydrolase"/>
</dbReference>
<keyword evidence="2" id="KW-1133">Transmembrane helix</keyword>
<feature type="region of interest" description="Disordered" evidence="1">
    <location>
        <begin position="428"/>
        <end position="455"/>
    </location>
</feature>
<sequence length="470" mass="53052">MPTYPPRQIAAYGTVFFFLIFVFFYGLADTLSPLSSAGRMSKGMFKPPQESTLFPDFSHYEPLNTLKSEEFPLDDPKRRVIIVGDIHGMMKPLRKLLDNLNYNPSDDVLIHAGDIVTKGTHKGSMAILDFMTANNVTGVRGNHDQKVIEWYSWLQWIREKPGGRQWLENLEKRWEKACADDKGVEVDSWLQTNSASTEDKKWFRQIPKGWILFSDHYNVARELTADHLKYLSHLPLRIYVPSAHTFIVHAGLLPSNPAYPMDNTENQPLARVPAFPKRPANGPVQKSDAETSGNKETIDGLRYLQEISLLTEIPQNADPWVLLNMRNVVGDTVSRDTDEGRPWSKIWKQNMLSCVGYQKTRDVNDTADNNHVSTSKKKIELPCYPSTTIYGHAASRGLDVKRWSIGLDSGCVKGERLTALVLGGPANKHKRRLKHGGDEDDISAESSKEGDGWIPYSDNRKGRIVSVSCK</sequence>
<dbReference type="Gene3D" id="3.60.21.10">
    <property type="match status" value="1"/>
</dbReference>
<dbReference type="OrthoDB" id="10267127at2759"/>
<keyword evidence="2" id="KW-0812">Transmembrane</keyword>
<dbReference type="GO" id="GO:0005737">
    <property type="term" value="C:cytoplasm"/>
    <property type="evidence" value="ECO:0007669"/>
    <property type="project" value="TreeGrafter"/>
</dbReference>